<dbReference type="SMART" id="SM00020">
    <property type="entry name" value="Tryp_SPc"/>
    <property type="match status" value="1"/>
</dbReference>
<evidence type="ECO:0000313" key="9">
    <source>
        <dbReference type="EMBL" id="CAH1405346.1"/>
    </source>
</evidence>
<gene>
    <name evidence="9" type="ORF">NEZAVI_LOCUS13579</name>
</gene>
<dbReference type="Proteomes" id="UP001152798">
    <property type="component" value="Chromosome 6"/>
</dbReference>
<feature type="chain" id="PRO_5040253628" description="Peptidase S1 domain-containing protein" evidence="7">
    <location>
        <begin position="20"/>
        <end position="280"/>
    </location>
</feature>
<dbReference type="PROSITE" id="PS00135">
    <property type="entry name" value="TRYPSIN_SER"/>
    <property type="match status" value="1"/>
</dbReference>
<name>A0A9P0HNJ6_NEZVI</name>
<evidence type="ECO:0000259" key="8">
    <source>
        <dbReference type="PROSITE" id="PS50240"/>
    </source>
</evidence>
<dbReference type="Gene3D" id="2.40.10.10">
    <property type="entry name" value="Trypsin-like serine proteases"/>
    <property type="match status" value="1"/>
</dbReference>
<dbReference type="InterPro" id="IPR033116">
    <property type="entry name" value="TRYPSIN_SER"/>
</dbReference>
<evidence type="ECO:0000256" key="6">
    <source>
        <dbReference type="RuleBase" id="RU363034"/>
    </source>
</evidence>
<dbReference type="EMBL" id="OV725082">
    <property type="protein sequence ID" value="CAH1405346.1"/>
    <property type="molecule type" value="Genomic_DNA"/>
</dbReference>
<keyword evidence="6" id="KW-0378">Hydrolase</keyword>
<evidence type="ECO:0000256" key="3">
    <source>
        <dbReference type="ARBA" id="ARBA00022729"/>
    </source>
</evidence>
<dbReference type="InterPro" id="IPR009003">
    <property type="entry name" value="Peptidase_S1_PA"/>
</dbReference>
<evidence type="ECO:0000256" key="4">
    <source>
        <dbReference type="ARBA" id="ARBA00023157"/>
    </source>
</evidence>
<dbReference type="PANTHER" id="PTHR24253">
    <property type="entry name" value="TRANSMEMBRANE PROTEASE SERINE"/>
    <property type="match status" value="1"/>
</dbReference>
<dbReference type="AlphaFoldDB" id="A0A9P0HNJ6"/>
<dbReference type="InterPro" id="IPR001314">
    <property type="entry name" value="Peptidase_S1A"/>
</dbReference>
<feature type="signal peptide" evidence="7">
    <location>
        <begin position="1"/>
        <end position="19"/>
    </location>
</feature>
<dbReference type="PRINTS" id="PR00722">
    <property type="entry name" value="CHYMOTRYPSIN"/>
</dbReference>
<keyword evidence="6" id="KW-0720">Serine protease</keyword>
<evidence type="ECO:0000256" key="7">
    <source>
        <dbReference type="SAM" id="SignalP"/>
    </source>
</evidence>
<evidence type="ECO:0000256" key="1">
    <source>
        <dbReference type="ARBA" id="ARBA00004613"/>
    </source>
</evidence>
<dbReference type="InterPro" id="IPR001254">
    <property type="entry name" value="Trypsin_dom"/>
</dbReference>
<dbReference type="OrthoDB" id="6380398at2759"/>
<protein>
    <recommendedName>
        <fullName evidence="8">Peptidase S1 domain-containing protein</fullName>
    </recommendedName>
</protein>
<keyword evidence="10" id="KW-1185">Reference proteome</keyword>
<dbReference type="GO" id="GO:0004252">
    <property type="term" value="F:serine-type endopeptidase activity"/>
    <property type="evidence" value="ECO:0007669"/>
    <property type="project" value="InterPro"/>
</dbReference>
<dbReference type="PROSITE" id="PS50240">
    <property type="entry name" value="TRYPSIN_DOM"/>
    <property type="match status" value="1"/>
</dbReference>
<keyword evidence="4" id="KW-1015">Disulfide bond</keyword>
<dbReference type="GO" id="GO:0005576">
    <property type="term" value="C:extracellular region"/>
    <property type="evidence" value="ECO:0007669"/>
    <property type="project" value="UniProtKB-SubCell"/>
</dbReference>
<evidence type="ECO:0000256" key="2">
    <source>
        <dbReference type="ARBA" id="ARBA00022525"/>
    </source>
</evidence>
<comment type="subcellular location">
    <subcellularLocation>
        <location evidence="1">Secreted</location>
    </subcellularLocation>
</comment>
<dbReference type="PROSITE" id="PS00134">
    <property type="entry name" value="TRYPSIN_HIS"/>
    <property type="match status" value="1"/>
</dbReference>
<evidence type="ECO:0000313" key="10">
    <source>
        <dbReference type="Proteomes" id="UP001152798"/>
    </source>
</evidence>
<reference evidence="9" key="1">
    <citation type="submission" date="2022-01" db="EMBL/GenBank/DDBJ databases">
        <authorList>
            <person name="King R."/>
        </authorList>
    </citation>
    <scope>NUCLEOTIDE SEQUENCE</scope>
</reference>
<sequence>MYYSFLLLSAFAYSLPTFTQEVLNQQQCRCGVGPNSTRKKRLIGGERADKSSFPWFANIFYYYEYRCGGTIINDLYIITAGHCILNDTKSMFVIVGNLEIIPGNCTNQLSVRDTILHPHYQGDSHHDIYDIGLLRLTKRLNFIPGKVWPVCLPSHGTILSNMYGTIVASEWRFIRNYKVGLVKKGTVTIIHAMTCQKSGTARFITTSYSQIICARGYKDDACQGDSGGPLLINGRKQAILAGIISWGVNCANQNYPGIYTNVKYFLPWIMNHTTDANYCN</sequence>
<feature type="domain" description="Peptidase S1" evidence="8">
    <location>
        <begin position="42"/>
        <end position="274"/>
    </location>
</feature>
<dbReference type="CDD" id="cd00190">
    <property type="entry name" value="Tryp_SPc"/>
    <property type="match status" value="1"/>
</dbReference>
<keyword evidence="6" id="KW-0645">Protease</keyword>
<dbReference type="InterPro" id="IPR018114">
    <property type="entry name" value="TRYPSIN_HIS"/>
</dbReference>
<accession>A0A9P0HNJ6</accession>
<dbReference type="GO" id="GO:0006508">
    <property type="term" value="P:proteolysis"/>
    <property type="evidence" value="ECO:0007669"/>
    <property type="project" value="UniProtKB-KW"/>
</dbReference>
<proteinExistence type="predicted"/>
<organism evidence="9 10">
    <name type="scientific">Nezara viridula</name>
    <name type="common">Southern green stink bug</name>
    <name type="synonym">Cimex viridulus</name>
    <dbReference type="NCBI Taxonomy" id="85310"/>
    <lineage>
        <taxon>Eukaryota</taxon>
        <taxon>Metazoa</taxon>
        <taxon>Ecdysozoa</taxon>
        <taxon>Arthropoda</taxon>
        <taxon>Hexapoda</taxon>
        <taxon>Insecta</taxon>
        <taxon>Pterygota</taxon>
        <taxon>Neoptera</taxon>
        <taxon>Paraneoptera</taxon>
        <taxon>Hemiptera</taxon>
        <taxon>Heteroptera</taxon>
        <taxon>Panheteroptera</taxon>
        <taxon>Pentatomomorpha</taxon>
        <taxon>Pentatomoidea</taxon>
        <taxon>Pentatomidae</taxon>
        <taxon>Pentatominae</taxon>
        <taxon>Nezara</taxon>
    </lineage>
</organism>
<keyword evidence="2" id="KW-0964">Secreted</keyword>
<dbReference type="SUPFAM" id="SSF50494">
    <property type="entry name" value="Trypsin-like serine proteases"/>
    <property type="match status" value="1"/>
</dbReference>
<dbReference type="PANTHER" id="PTHR24253:SF103">
    <property type="entry name" value="TRANSMEMBRANE PROTEASE SERINE 7"/>
    <property type="match status" value="1"/>
</dbReference>
<dbReference type="FunFam" id="2.40.10.10:FF:000054">
    <property type="entry name" value="Complement C1r subcomponent"/>
    <property type="match status" value="1"/>
</dbReference>
<dbReference type="Pfam" id="PF00089">
    <property type="entry name" value="Trypsin"/>
    <property type="match status" value="1"/>
</dbReference>
<evidence type="ECO:0000256" key="5">
    <source>
        <dbReference type="ARBA" id="ARBA00023180"/>
    </source>
</evidence>
<dbReference type="FunFam" id="2.40.10.10:FF:000068">
    <property type="entry name" value="transmembrane protease serine 2"/>
    <property type="match status" value="1"/>
</dbReference>
<dbReference type="InterPro" id="IPR043504">
    <property type="entry name" value="Peptidase_S1_PA_chymotrypsin"/>
</dbReference>
<keyword evidence="3 7" id="KW-0732">Signal</keyword>
<keyword evidence="5" id="KW-0325">Glycoprotein</keyword>